<name>A0A839SQK3_9PROT</name>
<dbReference type="Gene3D" id="3.40.605.10">
    <property type="entry name" value="Aldehyde Dehydrogenase, Chain A, domain 1"/>
    <property type="match status" value="1"/>
</dbReference>
<feature type="domain" description="Aldehyde dehydrogenase" evidence="5">
    <location>
        <begin position="28"/>
        <end position="482"/>
    </location>
</feature>
<dbReference type="CDD" id="cd07114">
    <property type="entry name" value="ALDH_DhaS"/>
    <property type="match status" value="1"/>
</dbReference>
<dbReference type="AlphaFoldDB" id="A0A839SQK3"/>
<evidence type="ECO:0000256" key="4">
    <source>
        <dbReference type="RuleBase" id="RU003345"/>
    </source>
</evidence>
<evidence type="ECO:0000256" key="3">
    <source>
        <dbReference type="PROSITE-ProRule" id="PRU10007"/>
    </source>
</evidence>
<keyword evidence="7" id="KW-1185">Reference proteome</keyword>
<dbReference type="PANTHER" id="PTHR11699">
    <property type="entry name" value="ALDEHYDE DEHYDROGENASE-RELATED"/>
    <property type="match status" value="1"/>
</dbReference>
<dbReference type="PROSITE" id="PS00070">
    <property type="entry name" value="ALDEHYDE_DEHYDR_CYS"/>
    <property type="match status" value="1"/>
</dbReference>
<keyword evidence="2 4" id="KW-0560">Oxidoreductase</keyword>
<protein>
    <submittedName>
        <fullName evidence="6">Aldehyde dehydrogenase (NAD+)</fullName>
        <ecNumber evidence="6">1.2.1.3</ecNumber>
    </submittedName>
</protein>
<dbReference type="Proteomes" id="UP000581135">
    <property type="component" value="Unassembled WGS sequence"/>
</dbReference>
<comment type="caution">
    <text evidence="6">The sequence shown here is derived from an EMBL/GenBank/DDBJ whole genome shotgun (WGS) entry which is preliminary data.</text>
</comment>
<dbReference type="GO" id="GO:0004029">
    <property type="term" value="F:aldehyde dehydrogenase (NAD+) activity"/>
    <property type="evidence" value="ECO:0007669"/>
    <property type="project" value="UniProtKB-EC"/>
</dbReference>
<dbReference type="InterPro" id="IPR029510">
    <property type="entry name" value="Ald_DH_CS_GLU"/>
</dbReference>
<comment type="similarity">
    <text evidence="1 4">Belongs to the aldehyde dehydrogenase family.</text>
</comment>
<dbReference type="EC" id="1.2.1.3" evidence="6"/>
<feature type="active site" evidence="3">
    <location>
        <position position="259"/>
    </location>
</feature>
<sequence length="499" mass="53298">MKLNLSQIENARLNLHIGGECRAPVSGRYFPSYDPATGAPWYDAAEAGVEDVNAAVSAARRALGNPAWRNITQTARGDLIFKLADLIGENAFELARIETRDNGKVIKETHAQISYLRDYYRYFAGMADKIQGDTIPVNKSQMLNYTTYEPIGVVGVIGPWNSPLNTMSVAVAPCLAVGNSMVVKPSEHTSATALAFAELIVEAGFPDGVFNVVTGPGATTGNALTTHPGIDKISFTGGTATGRKVATNAATHLAPCNLELGGKSPHVVFADADLERATNGLVAGVFAAGGQTCVAGARAFVQRPIYEEVVEQLSARAKSVRIGHPLEDDTELGPLALSQQLEKVLRYVSYGVEDGARLVAGGGRPNGSGWYFEPTVFADVTNDMRIARDEIFGPVVGVIPFDGEDDLYPLANDTVYGLAAGIWTTDIDRALRFAGGIDAGTIWINTYRTGAMMSPMGGFKDSGYGKHNGFAAIHDYARLKNIVVDYSGKTQDPFVIRVK</sequence>
<dbReference type="InterPro" id="IPR016163">
    <property type="entry name" value="Ald_DH_C"/>
</dbReference>
<evidence type="ECO:0000256" key="2">
    <source>
        <dbReference type="ARBA" id="ARBA00023002"/>
    </source>
</evidence>
<gene>
    <name evidence="6" type="ORF">FHR98_000790</name>
</gene>
<dbReference type="RefSeq" id="WP_183415336.1">
    <property type="nucleotide sequence ID" value="NZ_JACHXA010000002.1"/>
</dbReference>
<dbReference type="Pfam" id="PF00171">
    <property type="entry name" value="Aldedh"/>
    <property type="match status" value="1"/>
</dbReference>
<dbReference type="InterPro" id="IPR016161">
    <property type="entry name" value="Ald_DH/histidinol_DH"/>
</dbReference>
<accession>A0A839SQK3</accession>
<evidence type="ECO:0000313" key="7">
    <source>
        <dbReference type="Proteomes" id="UP000581135"/>
    </source>
</evidence>
<dbReference type="PROSITE" id="PS00687">
    <property type="entry name" value="ALDEHYDE_DEHYDR_GLU"/>
    <property type="match status" value="1"/>
</dbReference>
<dbReference type="FunFam" id="3.40.605.10:FF:000007">
    <property type="entry name" value="NAD/NADP-dependent betaine aldehyde dehydrogenase"/>
    <property type="match status" value="1"/>
</dbReference>
<dbReference type="Gene3D" id="3.40.309.10">
    <property type="entry name" value="Aldehyde Dehydrogenase, Chain A, domain 2"/>
    <property type="match status" value="1"/>
</dbReference>
<dbReference type="InterPro" id="IPR016162">
    <property type="entry name" value="Ald_DH_N"/>
</dbReference>
<dbReference type="FunFam" id="3.40.309.10:FF:000012">
    <property type="entry name" value="Betaine aldehyde dehydrogenase"/>
    <property type="match status" value="1"/>
</dbReference>
<dbReference type="SUPFAM" id="SSF53720">
    <property type="entry name" value="ALDH-like"/>
    <property type="match status" value="1"/>
</dbReference>
<evidence type="ECO:0000256" key="1">
    <source>
        <dbReference type="ARBA" id="ARBA00009986"/>
    </source>
</evidence>
<dbReference type="InterPro" id="IPR015590">
    <property type="entry name" value="Aldehyde_DH_dom"/>
</dbReference>
<evidence type="ECO:0000259" key="5">
    <source>
        <dbReference type="Pfam" id="PF00171"/>
    </source>
</evidence>
<organism evidence="6 7">
    <name type="scientific">Limibacillus halophilus</name>
    <dbReference type="NCBI Taxonomy" id="1579333"/>
    <lineage>
        <taxon>Bacteria</taxon>
        <taxon>Pseudomonadati</taxon>
        <taxon>Pseudomonadota</taxon>
        <taxon>Alphaproteobacteria</taxon>
        <taxon>Rhodospirillales</taxon>
        <taxon>Rhodovibrionaceae</taxon>
        <taxon>Limibacillus</taxon>
    </lineage>
</organism>
<dbReference type="InterPro" id="IPR016160">
    <property type="entry name" value="Ald_DH_CS_CYS"/>
</dbReference>
<proteinExistence type="inferred from homology"/>
<evidence type="ECO:0000313" key="6">
    <source>
        <dbReference type="EMBL" id="MBB3064518.1"/>
    </source>
</evidence>
<dbReference type="EMBL" id="JACHXA010000002">
    <property type="protein sequence ID" value="MBB3064518.1"/>
    <property type="molecule type" value="Genomic_DNA"/>
</dbReference>
<reference evidence="6 7" key="1">
    <citation type="submission" date="2020-08" db="EMBL/GenBank/DDBJ databases">
        <title>Genomic Encyclopedia of Type Strains, Phase III (KMG-III): the genomes of soil and plant-associated and newly described type strains.</title>
        <authorList>
            <person name="Whitman W."/>
        </authorList>
    </citation>
    <scope>NUCLEOTIDE SEQUENCE [LARGE SCALE GENOMIC DNA]</scope>
    <source>
        <strain evidence="6 7">CECT 8803</strain>
    </source>
</reference>